<name>A0A653D546_CALMS</name>
<protein>
    <recommendedName>
        <fullName evidence="3">CCHC-type domain-containing protein</fullName>
    </recommendedName>
</protein>
<gene>
    <name evidence="1" type="ORF">CALMAC_LOCUS13925</name>
</gene>
<organism evidence="1 2">
    <name type="scientific">Callosobruchus maculatus</name>
    <name type="common">Southern cowpea weevil</name>
    <name type="synonym">Pulse bruchid</name>
    <dbReference type="NCBI Taxonomy" id="64391"/>
    <lineage>
        <taxon>Eukaryota</taxon>
        <taxon>Metazoa</taxon>
        <taxon>Ecdysozoa</taxon>
        <taxon>Arthropoda</taxon>
        <taxon>Hexapoda</taxon>
        <taxon>Insecta</taxon>
        <taxon>Pterygota</taxon>
        <taxon>Neoptera</taxon>
        <taxon>Endopterygota</taxon>
        <taxon>Coleoptera</taxon>
        <taxon>Polyphaga</taxon>
        <taxon>Cucujiformia</taxon>
        <taxon>Chrysomeloidea</taxon>
        <taxon>Chrysomelidae</taxon>
        <taxon>Bruchinae</taxon>
        <taxon>Bruchini</taxon>
        <taxon>Callosobruchus</taxon>
    </lineage>
</organism>
<dbReference type="AlphaFoldDB" id="A0A653D546"/>
<keyword evidence="2" id="KW-1185">Reference proteome</keyword>
<dbReference type="EMBL" id="CAACVG010009890">
    <property type="protein sequence ID" value="VEN54456.1"/>
    <property type="molecule type" value="Genomic_DNA"/>
</dbReference>
<proteinExistence type="predicted"/>
<reference evidence="1 2" key="1">
    <citation type="submission" date="2019-01" db="EMBL/GenBank/DDBJ databases">
        <authorList>
            <person name="Sayadi A."/>
        </authorList>
    </citation>
    <scope>NUCLEOTIDE SEQUENCE [LARGE SCALE GENOMIC DNA]</scope>
</reference>
<evidence type="ECO:0000313" key="1">
    <source>
        <dbReference type="EMBL" id="VEN54456.1"/>
    </source>
</evidence>
<sequence length="189" mass="20940">MNSDLIDVSEECEIKKIAPLKKNENVFQAIVQVGKASYGKLLKAGNVFIELDCCKVFDAVQVSRCFNCNGFSHSSKACRKEVTCPRCSENHELKACKSNSLKCINCVSCRNEDGHDIKASQRKNKTVPFHRAEGNVEVFVCFIHQLNSTFKISCDAQSTVNGDRAAVSCCIICCQQVRLSSTQNLCFVV</sequence>
<accession>A0A653D546</accession>
<feature type="non-terminal residue" evidence="1">
    <location>
        <position position="189"/>
    </location>
</feature>
<evidence type="ECO:0000313" key="2">
    <source>
        <dbReference type="Proteomes" id="UP000410492"/>
    </source>
</evidence>
<evidence type="ECO:0008006" key="3">
    <source>
        <dbReference type="Google" id="ProtNLM"/>
    </source>
</evidence>
<dbReference type="OrthoDB" id="6784066at2759"/>
<dbReference type="Proteomes" id="UP000410492">
    <property type="component" value="Unassembled WGS sequence"/>
</dbReference>